<dbReference type="GO" id="GO:0043186">
    <property type="term" value="C:P granule"/>
    <property type="evidence" value="ECO:0007669"/>
    <property type="project" value="EnsemblMetazoa"/>
</dbReference>
<dbReference type="Proteomes" id="UP000008068">
    <property type="component" value="Unassembled WGS sequence"/>
</dbReference>
<dbReference type="OrthoDB" id="676979at2759"/>
<dbReference type="Gene3D" id="3.80.10.10">
    <property type="entry name" value="Ribonuclease Inhibitor"/>
    <property type="match status" value="3"/>
</dbReference>
<dbReference type="SMART" id="SM00369">
    <property type="entry name" value="LRR_TYP"/>
    <property type="match status" value="10"/>
</dbReference>
<dbReference type="FunCoup" id="G0MEA3">
    <property type="interactions" value="266"/>
</dbReference>
<keyword evidence="5" id="KW-0472">Membrane</keyword>
<dbReference type="GO" id="GO:0005886">
    <property type="term" value="C:plasma membrane"/>
    <property type="evidence" value="ECO:0007669"/>
    <property type="project" value="EnsemblMetazoa"/>
</dbReference>
<keyword evidence="5" id="KW-0812">Transmembrane</keyword>
<reference evidence="8" key="1">
    <citation type="submission" date="2011-07" db="EMBL/GenBank/DDBJ databases">
        <authorList>
            <consortium name="Caenorhabditis brenneri Sequencing and Analysis Consortium"/>
            <person name="Wilson R.K."/>
        </authorList>
    </citation>
    <scope>NUCLEOTIDE SEQUENCE [LARGE SCALE GENOMIC DNA]</scope>
    <source>
        <strain evidence="8">PB2801</strain>
    </source>
</reference>
<dbReference type="GO" id="GO:0018996">
    <property type="term" value="P:molting cycle, collagen and cuticulin-based cuticle"/>
    <property type="evidence" value="ECO:0007669"/>
    <property type="project" value="EnsemblMetazoa"/>
</dbReference>
<evidence type="ECO:0000256" key="6">
    <source>
        <dbReference type="SAM" id="SignalP"/>
    </source>
</evidence>
<protein>
    <submittedName>
        <fullName evidence="7">CBN-PAN-1 protein</fullName>
    </submittedName>
</protein>
<dbReference type="eggNOG" id="KOG0619">
    <property type="taxonomic scope" value="Eukaryota"/>
</dbReference>
<dbReference type="InParanoid" id="G0MEA3"/>
<dbReference type="FunFam" id="3.80.10.10:FF:000770">
    <property type="entry name" value="Uncharacterized protein"/>
    <property type="match status" value="1"/>
</dbReference>
<dbReference type="SMART" id="SM00365">
    <property type="entry name" value="LRR_SD22"/>
    <property type="match status" value="3"/>
</dbReference>
<evidence type="ECO:0000256" key="3">
    <source>
        <dbReference type="ARBA" id="ARBA00022737"/>
    </source>
</evidence>
<dbReference type="HOGENOM" id="CLU_029738_0_0_1"/>
<feature type="signal peptide" evidence="6">
    <location>
        <begin position="1"/>
        <end position="18"/>
    </location>
</feature>
<keyword evidence="5" id="KW-1133">Transmembrane helix</keyword>
<name>G0MEA3_CAEBE</name>
<evidence type="ECO:0000256" key="4">
    <source>
        <dbReference type="ARBA" id="ARBA00023180"/>
    </source>
</evidence>
<keyword evidence="3" id="KW-0677">Repeat</keyword>
<keyword evidence="4" id="KW-0325">Glycoprotein</keyword>
<evidence type="ECO:0000313" key="7">
    <source>
        <dbReference type="EMBL" id="EGT52189.1"/>
    </source>
</evidence>
<feature type="transmembrane region" description="Helical" evidence="5">
    <location>
        <begin position="535"/>
        <end position="559"/>
    </location>
</feature>
<evidence type="ECO:0000256" key="1">
    <source>
        <dbReference type="ARBA" id="ARBA00022614"/>
    </source>
</evidence>
<dbReference type="InterPro" id="IPR032675">
    <property type="entry name" value="LRR_dom_sf"/>
</dbReference>
<dbReference type="EMBL" id="GL379791">
    <property type="protein sequence ID" value="EGT52189.1"/>
    <property type="molecule type" value="Genomic_DNA"/>
</dbReference>
<evidence type="ECO:0000256" key="5">
    <source>
        <dbReference type="SAM" id="Phobius"/>
    </source>
</evidence>
<dbReference type="GO" id="GO:0017151">
    <property type="term" value="F:DEAD/H-box RNA helicase binding"/>
    <property type="evidence" value="ECO:0007669"/>
    <property type="project" value="EnsemblMetazoa"/>
</dbReference>
<organism evidence="8">
    <name type="scientific">Caenorhabditis brenneri</name>
    <name type="common">Nematode worm</name>
    <dbReference type="NCBI Taxonomy" id="135651"/>
    <lineage>
        <taxon>Eukaryota</taxon>
        <taxon>Metazoa</taxon>
        <taxon>Ecdysozoa</taxon>
        <taxon>Nematoda</taxon>
        <taxon>Chromadorea</taxon>
        <taxon>Rhabditida</taxon>
        <taxon>Rhabditina</taxon>
        <taxon>Rhabditomorpha</taxon>
        <taxon>Rhabditoidea</taxon>
        <taxon>Rhabditidae</taxon>
        <taxon>Peloderinae</taxon>
        <taxon>Caenorhabditis</taxon>
    </lineage>
</organism>
<feature type="chain" id="PRO_5003403021" evidence="6">
    <location>
        <begin position="19"/>
        <end position="617"/>
    </location>
</feature>
<gene>
    <name evidence="7" type="primary">Cbn-pan-1</name>
    <name evidence="7" type="ORF">CAEBREN_13254</name>
</gene>
<proteinExistence type="predicted"/>
<accession>G0MEA3</accession>
<dbReference type="GO" id="GO:0007281">
    <property type="term" value="P:germ cell development"/>
    <property type="evidence" value="ECO:0007669"/>
    <property type="project" value="EnsemblMetazoa"/>
</dbReference>
<dbReference type="Pfam" id="PF13855">
    <property type="entry name" value="LRR_8"/>
    <property type="match status" value="3"/>
</dbReference>
<dbReference type="InterPro" id="IPR003591">
    <property type="entry name" value="Leu-rich_rpt_typical-subtyp"/>
</dbReference>
<evidence type="ECO:0000256" key="2">
    <source>
        <dbReference type="ARBA" id="ARBA00022729"/>
    </source>
</evidence>
<keyword evidence="8" id="KW-1185">Reference proteome</keyword>
<dbReference type="PANTHER" id="PTHR24366">
    <property type="entry name" value="IG(IMMUNOGLOBULIN) AND LRR(LEUCINE RICH REPEAT) DOMAINS"/>
    <property type="match status" value="1"/>
</dbReference>
<dbReference type="AlphaFoldDB" id="G0MEA3"/>
<sequence length="617" mass="69384">MRSLLNFVLLLLIRIALTDEKTNCAEIEKGFVDEKNDNHQPVCICAEGGIFGKIPGFVVECESASVEALSANLASLNGTTLGRLVIRDSKNGQMPVTAFQQDSVKVNAKQVKMERCLKLTLAPKSFFALRDSVEIISLRENFVGRIEEKAFQGLTKLKTLDLAVNHIEEIDAGAFDDLKNAEELLLNDNKIRVLKSGQFDGMKNLKKLTLQNCQLENIEKGAFRGLESLEQLILSNNNLKEIHWPSLSPLKNLKVLDLGSNLLSNVEIKSFPKLEKLVLNNNTIDSMKSIKLKDLPSLVVVMFDRNKIQTINDMDMFGLTRSDRIETMSLASNNLSQISSKAFQHTPNLITLLLQNNKIEELSASEFIDFLTTESILEFSDSSSFIRTPFLAILKKLATLQLSSNNLSIIRSDELPKSLINLALDHNAITKIEARALEGMPIRRLYLHRNKLTYLYRGTFDSFEPTSIEAIDVSLNAWQCFCNDPREWLPRWLSEAEESDVSEGPIGCLAIPECGQEGDSTKVKTVKEEVTRSKWITITATILTVITILIMVIIAMLYFKDYRYQFPLHPGRRADSDLHKLIENDPLNIPSDSILVVPAMPKRNPGGPKKTVRFEEF</sequence>
<dbReference type="SUPFAM" id="SSF52058">
    <property type="entry name" value="L domain-like"/>
    <property type="match status" value="1"/>
</dbReference>
<dbReference type="OMA" id="SKLWIWD"/>
<evidence type="ECO:0000313" key="8">
    <source>
        <dbReference type="Proteomes" id="UP000008068"/>
    </source>
</evidence>
<keyword evidence="1" id="KW-0433">Leucine-rich repeat</keyword>
<dbReference type="InterPro" id="IPR001611">
    <property type="entry name" value="Leu-rich_rpt"/>
</dbReference>
<dbReference type="PANTHER" id="PTHR24366:SF161">
    <property type="entry name" value="TIR DOMAIN-CONTAINING PROTEIN"/>
    <property type="match status" value="1"/>
</dbReference>
<dbReference type="PROSITE" id="PS51450">
    <property type="entry name" value="LRR"/>
    <property type="match status" value="2"/>
</dbReference>
<dbReference type="STRING" id="135651.G0MEA3"/>
<keyword evidence="2 6" id="KW-0732">Signal</keyword>